<keyword evidence="3" id="KW-1185">Reference proteome</keyword>
<evidence type="ECO:0000313" key="3">
    <source>
        <dbReference type="Proteomes" id="UP001501166"/>
    </source>
</evidence>
<sequence length="278" mass="31376">MTVPLNLGIRAHDLGPADMNTLISKLKEYDLKHIQFAIKKSFPEVIDTYDKLTPGVASYYGDTFAREGIKLSILGAYVNIVDSDLNKREQALNDFRTHLRLSKDFNASMVATETGSVGKGYTEDNFTDEAFSKVIESVKRMVKDAEQFGATVAIEAGINHPLYTAKLAKQMVDEVDSPNLKIIMDCANLMRPDNHEKQEEVINEAFDLLGDHIIAMHIKDYIIEDNKVKIVPVGTGEMSYDRIMHFAKYTKPHLFVSLEATREPELENSIKLLKEVYD</sequence>
<dbReference type="Proteomes" id="UP001501166">
    <property type="component" value="Unassembled WGS sequence"/>
</dbReference>
<dbReference type="InterPro" id="IPR036237">
    <property type="entry name" value="Xyl_isomerase-like_sf"/>
</dbReference>
<comment type="caution">
    <text evidence="2">The sequence shown here is derived from an EMBL/GenBank/DDBJ whole genome shotgun (WGS) entry which is preliminary data.</text>
</comment>
<keyword evidence="2" id="KW-0413">Isomerase</keyword>
<name>A0ABN0X6R1_9LACT</name>
<dbReference type="PANTHER" id="PTHR12110">
    <property type="entry name" value="HYDROXYPYRUVATE ISOMERASE"/>
    <property type="match status" value="1"/>
</dbReference>
<dbReference type="SUPFAM" id="SSF51658">
    <property type="entry name" value="Xylose isomerase-like"/>
    <property type="match status" value="1"/>
</dbReference>
<dbReference type="GO" id="GO:0016853">
    <property type="term" value="F:isomerase activity"/>
    <property type="evidence" value="ECO:0007669"/>
    <property type="project" value="UniProtKB-KW"/>
</dbReference>
<evidence type="ECO:0000259" key="1">
    <source>
        <dbReference type="Pfam" id="PF01261"/>
    </source>
</evidence>
<dbReference type="EMBL" id="BAAACW010000040">
    <property type="protein sequence ID" value="GAA0356526.1"/>
    <property type="molecule type" value="Genomic_DNA"/>
</dbReference>
<reference evidence="2 3" key="1">
    <citation type="journal article" date="2019" name="Int. J. Syst. Evol. Microbiol.">
        <title>The Global Catalogue of Microorganisms (GCM) 10K type strain sequencing project: providing services to taxonomists for standard genome sequencing and annotation.</title>
        <authorList>
            <consortium name="The Broad Institute Genomics Platform"/>
            <consortium name="The Broad Institute Genome Sequencing Center for Infectious Disease"/>
            <person name="Wu L."/>
            <person name="Ma J."/>
        </authorList>
    </citation>
    <scope>NUCLEOTIDE SEQUENCE [LARGE SCALE GENOMIC DNA]</scope>
    <source>
        <strain evidence="2 3">JCM 12662</strain>
    </source>
</reference>
<protein>
    <submittedName>
        <fullName evidence="2">Sugar phosphate isomerase/epimerase</fullName>
    </submittedName>
</protein>
<proteinExistence type="predicted"/>
<gene>
    <name evidence="2" type="ORF">GCM10008932_06870</name>
</gene>
<evidence type="ECO:0000313" key="2">
    <source>
        <dbReference type="EMBL" id="GAA0356526.1"/>
    </source>
</evidence>
<accession>A0ABN0X6R1</accession>
<dbReference type="Gene3D" id="3.20.20.150">
    <property type="entry name" value="Divalent-metal-dependent TIM barrel enzymes"/>
    <property type="match status" value="1"/>
</dbReference>
<dbReference type="Pfam" id="PF01261">
    <property type="entry name" value="AP_endonuc_2"/>
    <property type="match status" value="1"/>
</dbReference>
<feature type="domain" description="Xylose isomerase-like TIM barrel" evidence="1">
    <location>
        <begin position="25"/>
        <end position="275"/>
    </location>
</feature>
<dbReference type="InterPro" id="IPR050312">
    <property type="entry name" value="IolE/XylAMocC-like"/>
</dbReference>
<dbReference type="RefSeq" id="WP_343754036.1">
    <property type="nucleotide sequence ID" value="NZ_BAAACW010000040.1"/>
</dbReference>
<organism evidence="2 3">
    <name type="scientific">Alkalibacterium iburiense</name>
    <dbReference type="NCBI Taxonomy" id="290589"/>
    <lineage>
        <taxon>Bacteria</taxon>
        <taxon>Bacillati</taxon>
        <taxon>Bacillota</taxon>
        <taxon>Bacilli</taxon>
        <taxon>Lactobacillales</taxon>
        <taxon>Carnobacteriaceae</taxon>
        <taxon>Alkalibacterium</taxon>
    </lineage>
</organism>
<dbReference type="InterPro" id="IPR013022">
    <property type="entry name" value="Xyl_isomerase-like_TIM-brl"/>
</dbReference>